<keyword evidence="3" id="KW-1185">Reference proteome</keyword>
<feature type="transmembrane region" description="Helical" evidence="1">
    <location>
        <begin position="124"/>
        <end position="142"/>
    </location>
</feature>
<feature type="transmembrane region" description="Helical" evidence="1">
    <location>
        <begin position="40"/>
        <end position="60"/>
    </location>
</feature>
<sequence length="178" mass="21328">MNWNSQFWLAWNWFTCIPLIICVLYRFFTREDYVKVGLKTYTLDYIARLMIVPAVIYYLIDSYHLLSQPGKLDWCNFAFLFHHVVTMGGFRASLTIPHFPWFFLACFASHCLLIMFPYQTNLNYIYLLVLLTCFYGLMQPPFKYQKLYKEILYVAGLLVIGPIIMLWWFECKNDMLNV</sequence>
<feature type="transmembrane region" description="Helical" evidence="1">
    <location>
        <begin position="151"/>
        <end position="169"/>
    </location>
</feature>
<evidence type="ECO:0000256" key="1">
    <source>
        <dbReference type="SAM" id="Phobius"/>
    </source>
</evidence>
<feature type="transmembrane region" description="Helical" evidence="1">
    <location>
        <begin position="6"/>
        <end position="28"/>
    </location>
</feature>
<dbReference type="EMBL" id="MPUH01000372">
    <property type="protein sequence ID" value="OMJ81649.1"/>
    <property type="molecule type" value="Genomic_DNA"/>
</dbReference>
<evidence type="ECO:0000313" key="3">
    <source>
        <dbReference type="Proteomes" id="UP000187209"/>
    </source>
</evidence>
<feature type="transmembrane region" description="Helical" evidence="1">
    <location>
        <begin position="76"/>
        <end position="94"/>
    </location>
</feature>
<proteinExistence type="predicted"/>
<dbReference type="AlphaFoldDB" id="A0A1R2BY14"/>
<evidence type="ECO:0000313" key="2">
    <source>
        <dbReference type="EMBL" id="OMJ81649.1"/>
    </source>
</evidence>
<keyword evidence="1" id="KW-1133">Transmembrane helix</keyword>
<dbReference type="Proteomes" id="UP000187209">
    <property type="component" value="Unassembled WGS sequence"/>
</dbReference>
<reference evidence="2 3" key="1">
    <citation type="submission" date="2016-11" db="EMBL/GenBank/DDBJ databases">
        <title>The macronuclear genome of Stentor coeruleus: a giant cell with tiny introns.</title>
        <authorList>
            <person name="Slabodnick M."/>
            <person name="Ruby J.G."/>
            <person name="Reiff S.B."/>
            <person name="Swart E.C."/>
            <person name="Gosai S."/>
            <person name="Prabakaran S."/>
            <person name="Witkowska E."/>
            <person name="Larue G.E."/>
            <person name="Fisher S."/>
            <person name="Freeman R.M."/>
            <person name="Gunawardena J."/>
            <person name="Chu W."/>
            <person name="Stover N.A."/>
            <person name="Gregory B.D."/>
            <person name="Nowacki M."/>
            <person name="Derisi J."/>
            <person name="Roy S.W."/>
            <person name="Marshall W.F."/>
            <person name="Sood P."/>
        </authorList>
    </citation>
    <scope>NUCLEOTIDE SEQUENCE [LARGE SCALE GENOMIC DNA]</scope>
    <source>
        <strain evidence="2">WM001</strain>
    </source>
</reference>
<dbReference type="OrthoDB" id="318960at2759"/>
<comment type="caution">
    <text evidence="2">The sequence shown here is derived from an EMBL/GenBank/DDBJ whole genome shotgun (WGS) entry which is preliminary data.</text>
</comment>
<name>A0A1R2BY14_9CILI</name>
<keyword evidence="1" id="KW-0812">Transmembrane</keyword>
<organism evidence="2 3">
    <name type="scientific">Stentor coeruleus</name>
    <dbReference type="NCBI Taxonomy" id="5963"/>
    <lineage>
        <taxon>Eukaryota</taxon>
        <taxon>Sar</taxon>
        <taxon>Alveolata</taxon>
        <taxon>Ciliophora</taxon>
        <taxon>Postciliodesmatophora</taxon>
        <taxon>Heterotrichea</taxon>
        <taxon>Heterotrichida</taxon>
        <taxon>Stentoridae</taxon>
        <taxon>Stentor</taxon>
    </lineage>
</organism>
<keyword evidence="1" id="KW-0472">Membrane</keyword>
<evidence type="ECO:0008006" key="4">
    <source>
        <dbReference type="Google" id="ProtNLM"/>
    </source>
</evidence>
<gene>
    <name evidence="2" type="ORF">SteCoe_17867</name>
</gene>
<protein>
    <recommendedName>
        <fullName evidence="4">Transmembrane protein</fullName>
    </recommendedName>
</protein>
<accession>A0A1R2BY14</accession>